<dbReference type="GO" id="GO:0004081">
    <property type="term" value="F:bis(5'-nucleosyl)-tetraphosphatase (asymmetrical) activity"/>
    <property type="evidence" value="ECO:0007669"/>
    <property type="project" value="TreeGrafter"/>
</dbReference>
<evidence type="ECO:0000313" key="7">
    <source>
        <dbReference type="EMBL" id="OIR25072.1"/>
    </source>
</evidence>
<comment type="similarity">
    <text evidence="4">Belongs to the Nudix hydrolase family. RppH subfamily.</text>
</comment>
<comment type="cofactor">
    <cofactor evidence="2">
        <name>Mg(2+)</name>
        <dbReference type="ChEBI" id="CHEBI:18420"/>
    </cofactor>
</comment>
<evidence type="ECO:0000256" key="4">
    <source>
        <dbReference type="HAMAP-Rule" id="MF_00298"/>
    </source>
</evidence>
<feature type="domain" description="Nudix hydrolase" evidence="5">
    <location>
        <begin position="6"/>
        <end position="149"/>
    </location>
</feature>
<dbReference type="InterPro" id="IPR022927">
    <property type="entry name" value="RppH"/>
</dbReference>
<dbReference type="OrthoDB" id="9816040at2"/>
<dbReference type="EMBL" id="CP024634">
    <property type="protein sequence ID" value="AYQ56293.1"/>
    <property type="molecule type" value="Genomic_DNA"/>
</dbReference>
<dbReference type="Gene3D" id="3.90.79.10">
    <property type="entry name" value="Nucleoside Triphosphate Pyrophosphohydrolase"/>
    <property type="match status" value="1"/>
</dbReference>
<evidence type="ECO:0000313" key="8">
    <source>
        <dbReference type="Proteomes" id="UP000182798"/>
    </source>
</evidence>
<dbReference type="Pfam" id="PF00293">
    <property type="entry name" value="NUDIX"/>
    <property type="match status" value="1"/>
</dbReference>
<reference evidence="7" key="2">
    <citation type="journal article" date="2017" name="Stand. Genomic Sci.">
        <title>Genome sequence of the sulfur-oxidizing Bathymodiolus thermophilus gill endosymbiont.</title>
        <authorList>
            <person name="Ponnudurai R."/>
            <person name="Sayavedra L."/>
            <person name="Kleiner M."/>
            <person name="Heiden S.E."/>
            <person name="Thurmer A."/>
            <person name="Felbeck H."/>
            <person name="Schluter R."/>
            <person name="Sievert S.M."/>
            <person name="Daniel R."/>
            <person name="Schweder T."/>
            <person name="Markert S."/>
        </authorList>
    </citation>
    <scope>NUCLEOTIDE SEQUENCE</scope>
    <source>
        <strain evidence="7">BAT/CrabSpa'14</strain>
    </source>
</reference>
<dbReference type="CDD" id="cd03671">
    <property type="entry name" value="NUDIX_Ap4A_hydrolase_plant_like"/>
    <property type="match status" value="1"/>
</dbReference>
<comment type="cofactor">
    <cofactor evidence="1">
        <name>Mn(2+)</name>
        <dbReference type="ChEBI" id="CHEBI:29035"/>
    </cofactor>
</comment>
<dbReference type="InterPro" id="IPR051325">
    <property type="entry name" value="Nudix_hydrolase_domain"/>
</dbReference>
<evidence type="ECO:0000256" key="1">
    <source>
        <dbReference type="ARBA" id="ARBA00001936"/>
    </source>
</evidence>
<dbReference type="EMBL" id="MIQH01000418">
    <property type="protein sequence ID" value="OIR25072.1"/>
    <property type="molecule type" value="Genomic_DNA"/>
</dbReference>
<dbReference type="PANTHER" id="PTHR21340:SF0">
    <property type="entry name" value="BIS(5'-NUCLEOSYL)-TETRAPHOSPHATASE [ASYMMETRICAL]"/>
    <property type="match status" value="1"/>
</dbReference>
<evidence type="ECO:0000256" key="3">
    <source>
        <dbReference type="ARBA" id="ARBA00022801"/>
    </source>
</evidence>
<dbReference type="SUPFAM" id="SSF55811">
    <property type="entry name" value="Nudix"/>
    <property type="match status" value="1"/>
</dbReference>
<evidence type="ECO:0000256" key="2">
    <source>
        <dbReference type="ARBA" id="ARBA00001946"/>
    </source>
</evidence>
<dbReference type="InterPro" id="IPR000086">
    <property type="entry name" value="NUDIX_hydrolase_dom"/>
</dbReference>
<keyword evidence="3 4" id="KW-0378">Hydrolase</keyword>
<evidence type="ECO:0000313" key="9">
    <source>
        <dbReference type="Proteomes" id="UP000278334"/>
    </source>
</evidence>
<gene>
    <name evidence="4" type="primary">rppH</name>
    <name evidence="4" type="synonym">nudH</name>
    <name evidence="7" type="ORF">BGC33_05415</name>
    <name evidence="6" type="ORF">MS2017_0554</name>
</gene>
<dbReference type="Proteomes" id="UP000182798">
    <property type="component" value="Unassembled WGS sequence"/>
</dbReference>
<name>A0A1J5TW53_9GAMM</name>
<dbReference type="KEGG" id="bthg:MS2017_0554"/>
<dbReference type="Proteomes" id="UP000278334">
    <property type="component" value="Chromosome"/>
</dbReference>
<dbReference type="AlphaFoldDB" id="A0A1J5TW53"/>
<accession>A0A1J5TW53</accession>
<dbReference type="PROSITE" id="PS51462">
    <property type="entry name" value="NUDIX"/>
    <property type="match status" value="1"/>
</dbReference>
<comment type="cofactor">
    <cofactor evidence="4">
        <name>a divalent metal cation</name>
        <dbReference type="ChEBI" id="CHEBI:60240"/>
    </cofactor>
</comment>
<dbReference type="EC" id="3.6.1.-" evidence="4"/>
<dbReference type="NCBIfam" id="NF001936">
    <property type="entry name" value="PRK00714.1-3"/>
    <property type="match status" value="1"/>
</dbReference>
<dbReference type="NCBIfam" id="NF001937">
    <property type="entry name" value="PRK00714.1-4"/>
    <property type="match status" value="1"/>
</dbReference>
<sequence length="183" mass="21410">MIDKEGYRANIGIVIINDKNQILLAKRCQQDNWQLPQGGIDNGESDLEALFRELEEEVGLTPKHVNVIAKTPKWLRYDLPDSCIRRKQKPICIGQKQVWFLLKLIGEDNNIKLDTHTKIEFDDWMWVDYWHPIQVIIDFKKPVYEDMLKSLAPIVFNNQHQIPKCYSRPFKGSAILMPRPPSL</sequence>
<dbReference type="PANTHER" id="PTHR21340">
    <property type="entry name" value="DIADENOSINE 5,5-P1,P4-TETRAPHOSPHATE PYROPHOSPHOHYDROLASE MUTT"/>
    <property type="match status" value="1"/>
</dbReference>
<comment type="function">
    <text evidence="4">Accelerates the degradation of transcripts by removing pyrophosphate from the 5'-end of triphosphorylated RNA, leading to a more labile monophosphorylated state that can stimulate subsequent ribonuclease cleavage.</text>
</comment>
<dbReference type="PRINTS" id="PR00502">
    <property type="entry name" value="NUDIXFAMILY"/>
</dbReference>
<dbReference type="GO" id="GO:0006167">
    <property type="term" value="P:AMP biosynthetic process"/>
    <property type="evidence" value="ECO:0007669"/>
    <property type="project" value="TreeGrafter"/>
</dbReference>
<dbReference type="PROSITE" id="PS00893">
    <property type="entry name" value="NUDIX_BOX"/>
    <property type="match status" value="1"/>
</dbReference>
<dbReference type="InterPro" id="IPR020476">
    <property type="entry name" value="Nudix_hydrolase"/>
</dbReference>
<feature type="short sequence motif" description="Nudix box" evidence="4">
    <location>
        <begin position="38"/>
        <end position="59"/>
    </location>
</feature>
<evidence type="ECO:0000259" key="5">
    <source>
        <dbReference type="PROSITE" id="PS51462"/>
    </source>
</evidence>
<dbReference type="RefSeq" id="WP_071563876.1">
    <property type="nucleotide sequence ID" value="NZ_CAESAR020000126.1"/>
</dbReference>
<reference evidence="8" key="1">
    <citation type="submission" date="2016-09" db="EMBL/GenBank/DDBJ databases">
        <title>Genome Sequence of Bathymodiolus thermophilus sulfur-oxidizing gill endosymbiont.</title>
        <authorList>
            <person name="Ponnudurai R."/>
            <person name="Kleiner M."/>
            <person name="Sayavedra L."/>
            <person name="Thuermer A."/>
            <person name="Felbeck H."/>
            <person name="Schlueter R."/>
            <person name="Schweder T."/>
            <person name="Markert S."/>
        </authorList>
    </citation>
    <scope>NUCLEOTIDE SEQUENCE [LARGE SCALE GENOMIC DNA]</scope>
    <source>
        <strain evidence="8">BAT/CrabSpa'14</strain>
    </source>
</reference>
<protein>
    <recommendedName>
        <fullName evidence="4">RNA pyrophosphohydrolase</fullName>
        <ecNumber evidence="4">3.6.1.-</ecNumber>
    </recommendedName>
    <alternativeName>
        <fullName evidence="4">(Di)nucleoside polyphosphate hydrolase</fullName>
    </alternativeName>
</protein>
<dbReference type="NCBIfam" id="NF001938">
    <property type="entry name" value="PRK00714.1-5"/>
    <property type="match status" value="1"/>
</dbReference>
<dbReference type="HAMAP" id="MF_00298">
    <property type="entry name" value="Nudix_RppH"/>
    <property type="match status" value="1"/>
</dbReference>
<organism evidence="7 8">
    <name type="scientific">Bathymodiolus thermophilus thioautotrophic gill symbiont</name>
    <dbReference type="NCBI Taxonomy" id="2360"/>
    <lineage>
        <taxon>Bacteria</taxon>
        <taxon>Pseudomonadati</taxon>
        <taxon>Pseudomonadota</taxon>
        <taxon>Gammaproteobacteria</taxon>
        <taxon>sulfur-oxidizing symbionts</taxon>
    </lineage>
</organism>
<proteinExistence type="inferred from homology"/>
<dbReference type="InterPro" id="IPR020084">
    <property type="entry name" value="NUDIX_hydrolase_CS"/>
</dbReference>
<dbReference type="InterPro" id="IPR015797">
    <property type="entry name" value="NUDIX_hydrolase-like_dom_sf"/>
</dbReference>
<reference evidence="6 9" key="3">
    <citation type="submission" date="2017-11" db="EMBL/GenBank/DDBJ databases">
        <title>Genome sequence of the bacterial symbiont EPR9N from a vent mussel Bathymodiolus thermophilus.</title>
        <authorList>
            <person name="Won Y.-J."/>
        </authorList>
    </citation>
    <scope>NUCLEOTIDE SEQUENCE [LARGE SCALE GENOMIC DNA]</scope>
    <source>
        <strain evidence="6 9">EPR9N</strain>
    </source>
</reference>
<evidence type="ECO:0000313" key="6">
    <source>
        <dbReference type="EMBL" id="AYQ56293.1"/>
    </source>
</evidence>
<dbReference type="GO" id="GO:0006754">
    <property type="term" value="P:ATP biosynthetic process"/>
    <property type="evidence" value="ECO:0007669"/>
    <property type="project" value="TreeGrafter"/>
</dbReference>